<dbReference type="Pfam" id="PF08281">
    <property type="entry name" value="Sigma70_r4_2"/>
    <property type="match status" value="1"/>
</dbReference>
<feature type="domain" description="RNA polymerase sigma-70 region 2" evidence="7">
    <location>
        <begin position="36"/>
        <end position="102"/>
    </location>
</feature>
<dbReference type="Pfam" id="PF04542">
    <property type="entry name" value="Sigma70_r2"/>
    <property type="match status" value="1"/>
</dbReference>
<dbReference type="InterPro" id="IPR036388">
    <property type="entry name" value="WH-like_DNA-bd_sf"/>
</dbReference>
<dbReference type="Gene3D" id="1.10.10.10">
    <property type="entry name" value="Winged helix-like DNA-binding domain superfamily/Winged helix DNA-binding domain"/>
    <property type="match status" value="1"/>
</dbReference>
<dbReference type="GO" id="GO:0006352">
    <property type="term" value="P:DNA-templated transcription initiation"/>
    <property type="evidence" value="ECO:0007669"/>
    <property type="project" value="InterPro"/>
</dbReference>
<evidence type="ECO:0000256" key="5">
    <source>
        <dbReference type="ARBA" id="ARBA00023163"/>
    </source>
</evidence>
<protein>
    <recommendedName>
        <fullName evidence="6">RNA polymerase sigma factor</fullName>
    </recommendedName>
</protein>
<feature type="domain" description="RNA polymerase sigma factor 70 region 4 type 2" evidence="8">
    <location>
        <begin position="145"/>
        <end position="196"/>
    </location>
</feature>
<dbReference type="NCBIfam" id="TIGR02937">
    <property type="entry name" value="sigma70-ECF"/>
    <property type="match status" value="1"/>
</dbReference>
<keyword evidence="2 6" id="KW-0805">Transcription regulation</keyword>
<dbReference type="CDD" id="cd06171">
    <property type="entry name" value="Sigma70_r4"/>
    <property type="match status" value="1"/>
</dbReference>
<proteinExistence type="inferred from homology"/>
<dbReference type="AlphaFoldDB" id="A0A517U663"/>
<dbReference type="InterPro" id="IPR007627">
    <property type="entry name" value="RNA_pol_sigma70_r2"/>
</dbReference>
<evidence type="ECO:0000313" key="10">
    <source>
        <dbReference type="Proteomes" id="UP000317909"/>
    </source>
</evidence>
<keyword evidence="5 6" id="KW-0804">Transcription</keyword>
<dbReference type="Gene3D" id="1.10.1740.10">
    <property type="match status" value="1"/>
</dbReference>
<dbReference type="InterPro" id="IPR000838">
    <property type="entry name" value="RNA_pol_sigma70_ECF_CS"/>
</dbReference>
<evidence type="ECO:0000256" key="3">
    <source>
        <dbReference type="ARBA" id="ARBA00023082"/>
    </source>
</evidence>
<dbReference type="PANTHER" id="PTHR43133:SF8">
    <property type="entry name" value="RNA POLYMERASE SIGMA FACTOR HI_1459-RELATED"/>
    <property type="match status" value="1"/>
</dbReference>
<dbReference type="GO" id="GO:0016987">
    <property type="term" value="F:sigma factor activity"/>
    <property type="evidence" value="ECO:0007669"/>
    <property type="project" value="UniProtKB-KW"/>
</dbReference>
<dbReference type="InterPro" id="IPR013324">
    <property type="entry name" value="RNA_pol_sigma_r3/r4-like"/>
</dbReference>
<reference evidence="9 10" key="1">
    <citation type="submission" date="2019-02" db="EMBL/GenBank/DDBJ databases">
        <title>Deep-cultivation of Planctomycetes and their phenomic and genomic characterization uncovers novel biology.</title>
        <authorList>
            <person name="Wiegand S."/>
            <person name="Jogler M."/>
            <person name="Boedeker C."/>
            <person name="Pinto D."/>
            <person name="Vollmers J."/>
            <person name="Rivas-Marin E."/>
            <person name="Kohn T."/>
            <person name="Peeters S.H."/>
            <person name="Heuer A."/>
            <person name="Rast P."/>
            <person name="Oberbeckmann S."/>
            <person name="Bunk B."/>
            <person name="Jeske O."/>
            <person name="Meyerdierks A."/>
            <person name="Storesund J.E."/>
            <person name="Kallscheuer N."/>
            <person name="Luecker S."/>
            <person name="Lage O.M."/>
            <person name="Pohl T."/>
            <person name="Merkel B.J."/>
            <person name="Hornburger P."/>
            <person name="Mueller R.-W."/>
            <person name="Bruemmer F."/>
            <person name="Labrenz M."/>
            <person name="Spormann A.M."/>
            <person name="Op den Camp H."/>
            <person name="Overmann J."/>
            <person name="Amann R."/>
            <person name="Jetten M.S.M."/>
            <person name="Mascher T."/>
            <person name="Medema M.H."/>
            <person name="Devos D.P."/>
            <person name="Kaster A.-K."/>
            <person name="Ovreas L."/>
            <person name="Rohde M."/>
            <person name="Galperin M.Y."/>
            <person name="Jogler C."/>
        </authorList>
    </citation>
    <scope>NUCLEOTIDE SEQUENCE [LARGE SCALE GENOMIC DNA]</scope>
    <source>
        <strain evidence="9 10">I41</strain>
    </source>
</reference>
<evidence type="ECO:0000256" key="2">
    <source>
        <dbReference type="ARBA" id="ARBA00023015"/>
    </source>
</evidence>
<evidence type="ECO:0000259" key="8">
    <source>
        <dbReference type="Pfam" id="PF08281"/>
    </source>
</evidence>
<dbReference type="GO" id="GO:0003677">
    <property type="term" value="F:DNA binding"/>
    <property type="evidence" value="ECO:0007669"/>
    <property type="project" value="UniProtKB-KW"/>
</dbReference>
<name>A0A517U663_9BACT</name>
<evidence type="ECO:0000256" key="1">
    <source>
        <dbReference type="ARBA" id="ARBA00010641"/>
    </source>
</evidence>
<dbReference type="PANTHER" id="PTHR43133">
    <property type="entry name" value="RNA POLYMERASE ECF-TYPE SIGMA FACTO"/>
    <property type="match status" value="1"/>
</dbReference>
<dbReference type="PROSITE" id="PS01063">
    <property type="entry name" value="SIGMA70_ECF"/>
    <property type="match status" value="1"/>
</dbReference>
<evidence type="ECO:0000259" key="7">
    <source>
        <dbReference type="Pfam" id="PF04542"/>
    </source>
</evidence>
<dbReference type="RefSeq" id="WP_145435874.1">
    <property type="nucleotide sequence ID" value="NZ_CP036339.1"/>
</dbReference>
<comment type="similarity">
    <text evidence="1 6">Belongs to the sigma-70 factor family. ECF subfamily.</text>
</comment>
<keyword evidence="3 6" id="KW-0731">Sigma factor</keyword>
<evidence type="ECO:0000313" key="9">
    <source>
        <dbReference type="EMBL" id="QDT76126.1"/>
    </source>
</evidence>
<keyword evidence="10" id="KW-1185">Reference proteome</keyword>
<dbReference type="EMBL" id="CP036339">
    <property type="protein sequence ID" value="QDT76126.1"/>
    <property type="molecule type" value="Genomic_DNA"/>
</dbReference>
<dbReference type="InterPro" id="IPR014284">
    <property type="entry name" value="RNA_pol_sigma-70_dom"/>
</dbReference>
<evidence type="ECO:0000256" key="4">
    <source>
        <dbReference type="ARBA" id="ARBA00023125"/>
    </source>
</evidence>
<sequence>MAISDSTAERYTAHDPDVRLMLRVRDDDAEAFEELMLRYQNRVVSLLAHITGRRDMAEDLAQDAFLRIYRARKRYIPGSKFSTWLFTIVHNVAANAQRTLSRRKEVNLAGNSASDTGANALDAAAVAQSNQMPTRQLDRLELRDAVNVAVASLNERQREAVMLNKFEHLSYEEIAEVMEMTPSAVKSLLTRARANLRDVLEPYLQQGTKVE</sequence>
<dbReference type="SUPFAM" id="SSF88946">
    <property type="entry name" value="Sigma2 domain of RNA polymerase sigma factors"/>
    <property type="match status" value="1"/>
</dbReference>
<dbReference type="InterPro" id="IPR013249">
    <property type="entry name" value="RNA_pol_sigma70_r4_t2"/>
</dbReference>
<organism evidence="9 10">
    <name type="scientific">Lacipirellula limnantheis</name>
    <dbReference type="NCBI Taxonomy" id="2528024"/>
    <lineage>
        <taxon>Bacteria</taxon>
        <taxon>Pseudomonadati</taxon>
        <taxon>Planctomycetota</taxon>
        <taxon>Planctomycetia</taxon>
        <taxon>Pirellulales</taxon>
        <taxon>Lacipirellulaceae</taxon>
        <taxon>Lacipirellula</taxon>
    </lineage>
</organism>
<accession>A0A517U663</accession>
<dbReference type="OrthoDB" id="9795666at2"/>
<evidence type="ECO:0000256" key="6">
    <source>
        <dbReference type="RuleBase" id="RU000716"/>
    </source>
</evidence>
<dbReference type="SUPFAM" id="SSF88659">
    <property type="entry name" value="Sigma3 and sigma4 domains of RNA polymerase sigma factors"/>
    <property type="match status" value="1"/>
</dbReference>
<keyword evidence="4 6" id="KW-0238">DNA-binding</keyword>
<gene>
    <name evidence="9" type="primary">carQ_2</name>
    <name evidence="9" type="ORF">I41_53710</name>
</gene>
<dbReference type="InterPro" id="IPR039425">
    <property type="entry name" value="RNA_pol_sigma-70-like"/>
</dbReference>
<dbReference type="Proteomes" id="UP000317909">
    <property type="component" value="Chromosome"/>
</dbReference>
<dbReference type="InterPro" id="IPR013325">
    <property type="entry name" value="RNA_pol_sigma_r2"/>
</dbReference>
<dbReference type="KEGG" id="llh:I41_53710"/>